<dbReference type="Pfam" id="PF00027">
    <property type="entry name" value="cNMP_binding"/>
    <property type="match status" value="1"/>
</dbReference>
<dbReference type="AlphaFoldDB" id="A0A933NZC9"/>
<name>A0A933NZC9_9HYPH</name>
<dbReference type="InterPro" id="IPR000595">
    <property type="entry name" value="cNMP-bd_dom"/>
</dbReference>
<comment type="caution">
    <text evidence="2">The sequence shown here is derived from an EMBL/GenBank/DDBJ whole genome shotgun (WGS) entry which is preliminary data.</text>
</comment>
<accession>A0A933NZC9</accession>
<dbReference type="InterPro" id="IPR014710">
    <property type="entry name" value="RmlC-like_jellyroll"/>
</dbReference>
<evidence type="ECO:0000313" key="3">
    <source>
        <dbReference type="Proteomes" id="UP000782610"/>
    </source>
</evidence>
<dbReference type="CDD" id="cd00038">
    <property type="entry name" value="CAP_ED"/>
    <property type="match status" value="1"/>
</dbReference>
<gene>
    <name evidence="2" type="ORF">HY834_11605</name>
</gene>
<dbReference type="SUPFAM" id="SSF51206">
    <property type="entry name" value="cAMP-binding domain-like"/>
    <property type="match status" value="1"/>
</dbReference>
<dbReference type="PROSITE" id="PS00888">
    <property type="entry name" value="CNMP_BINDING_1"/>
    <property type="match status" value="1"/>
</dbReference>
<dbReference type="PROSITE" id="PS50042">
    <property type="entry name" value="CNMP_BINDING_3"/>
    <property type="match status" value="1"/>
</dbReference>
<sequence>MANLLTLTSAQPTKTLEAGEVLIAEGEPGGDLFVLQSGKFIVERGGVVVATISAEGALIGEMSVLLGTENTATVRAQTPAAVRVVHNPLAFLERQPLAALRVAMLLSQRLDATSALLVELSKEAHQAAEQGAFHRLMSALMTNPPGKG</sequence>
<dbReference type="InterPro" id="IPR018490">
    <property type="entry name" value="cNMP-bd_dom_sf"/>
</dbReference>
<dbReference type="SMART" id="SM00100">
    <property type="entry name" value="cNMP"/>
    <property type="match status" value="1"/>
</dbReference>
<dbReference type="InterPro" id="IPR018488">
    <property type="entry name" value="cNMP-bd_CS"/>
</dbReference>
<reference evidence="2" key="1">
    <citation type="submission" date="2020-07" db="EMBL/GenBank/DDBJ databases">
        <title>Huge and variable diversity of episymbiotic CPR bacteria and DPANN archaea in groundwater ecosystems.</title>
        <authorList>
            <person name="He C.Y."/>
            <person name="Keren R."/>
            <person name="Whittaker M."/>
            <person name="Farag I.F."/>
            <person name="Doudna J."/>
            <person name="Cate J.H.D."/>
            <person name="Banfield J.F."/>
        </authorList>
    </citation>
    <scope>NUCLEOTIDE SEQUENCE</scope>
    <source>
        <strain evidence="2">NC_groundwater_1586_Pr3_B-0.1um_66_15</strain>
    </source>
</reference>
<evidence type="ECO:0000313" key="2">
    <source>
        <dbReference type="EMBL" id="MBI4922387.1"/>
    </source>
</evidence>
<evidence type="ECO:0000259" key="1">
    <source>
        <dbReference type="PROSITE" id="PS50042"/>
    </source>
</evidence>
<feature type="domain" description="Cyclic nucleotide-binding" evidence="1">
    <location>
        <begin position="1"/>
        <end position="78"/>
    </location>
</feature>
<dbReference type="Proteomes" id="UP000782610">
    <property type="component" value="Unassembled WGS sequence"/>
</dbReference>
<protein>
    <submittedName>
        <fullName evidence="2">Cyclic nucleotide-binding domain-containing protein</fullName>
    </submittedName>
</protein>
<proteinExistence type="predicted"/>
<organism evidence="2 3">
    <name type="scientific">Devosia nanyangense</name>
    <dbReference type="NCBI Taxonomy" id="1228055"/>
    <lineage>
        <taxon>Bacteria</taxon>
        <taxon>Pseudomonadati</taxon>
        <taxon>Pseudomonadota</taxon>
        <taxon>Alphaproteobacteria</taxon>
        <taxon>Hyphomicrobiales</taxon>
        <taxon>Devosiaceae</taxon>
        <taxon>Devosia</taxon>
    </lineage>
</organism>
<dbReference type="EMBL" id="JACRAF010000031">
    <property type="protein sequence ID" value="MBI4922387.1"/>
    <property type="molecule type" value="Genomic_DNA"/>
</dbReference>
<dbReference type="Gene3D" id="2.60.120.10">
    <property type="entry name" value="Jelly Rolls"/>
    <property type="match status" value="1"/>
</dbReference>